<dbReference type="Pfam" id="PF02780">
    <property type="entry name" value="Transketolase_C"/>
    <property type="match status" value="1"/>
</dbReference>
<accession>X1I1N9</accession>
<proteinExistence type="predicted"/>
<reference evidence="2" key="1">
    <citation type="journal article" date="2014" name="Front. Microbiol.">
        <title>High frequency of phylogenetically diverse reductive dehalogenase-homologous genes in deep subseafloor sedimentary metagenomes.</title>
        <authorList>
            <person name="Kawai M."/>
            <person name="Futagami T."/>
            <person name="Toyoda A."/>
            <person name="Takaki Y."/>
            <person name="Nishi S."/>
            <person name="Hori S."/>
            <person name="Arai W."/>
            <person name="Tsubouchi T."/>
            <person name="Morono Y."/>
            <person name="Uchiyama I."/>
            <person name="Ito T."/>
            <person name="Fujiyama A."/>
            <person name="Inagaki F."/>
            <person name="Takami H."/>
        </authorList>
    </citation>
    <scope>NUCLEOTIDE SEQUENCE</scope>
    <source>
        <strain evidence="2">Expedition CK06-06</strain>
    </source>
</reference>
<dbReference type="EMBL" id="BARU01016276">
    <property type="protein sequence ID" value="GAH59969.1"/>
    <property type="molecule type" value="Genomic_DNA"/>
</dbReference>
<comment type="caution">
    <text evidence="2">The sequence shown here is derived from an EMBL/GenBank/DDBJ whole genome shotgun (WGS) entry which is preliminary data.</text>
</comment>
<dbReference type="SUPFAM" id="SSF52922">
    <property type="entry name" value="TK C-terminal domain-like"/>
    <property type="match status" value="1"/>
</dbReference>
<name>X1I1N9_9ZZZZ</name>
<dbReference type="Gene3D" id="3.40.50.920">
    <property type="match status" value="1"/>
</dbReference>
<feature type="domain" description="Transketolase C-terminal" evidence="1">
    <location>
        <begin position="1"/>
        <end position="29"/>
    </location>
</feature>
<organism evidence="2">
    <name type="scientific">marine sediment metagenome</name>
    <dbReference type="NCBI Taxonomy" id="412755"/>
    <lineage>
        <taxon>unclassified sequences</taxon>
        <taxon>metagenomes</taxon>
        <taxon>ecological metagenomes</taxon>
    </lineage>
</organism>
<dbReference type="InterPro" id="IPR033248">
    <property type="entry name" value="Transketolase_C"/>
</dbReference>
<protein>
    <recommendedName>
        <fullName evidence="1">Transketolase C-terminal domain-containing protein</fullName>
    </recommendedName>
</protein>
<sequence>ARVVRQGEAVTILAYGTMVHVCASVVEDAGVDAE</sequence>
<dbReference type="AlphaFoldDB" id="X1I1N9"/>
<feature type="non-terminal residue" evidence="2">
    <location>
        <position position="34"/>
    </location>
</feature>
<evidence type="ECO:0000259" key="1">
    <source>
        <dbReference type="Pfam" id="PF02780"/>
    </source>
</evidence>
<dbReference type="InterPro" id="IPR009014">
    <property type="entry name" value="Transketo_C/PFOR_II"/>
</dbReference>
<gene>
    <name evidence="2" type="ORF">S03H2_27277</name>
</gene>
<evidence type="ECO:0000313" key="2">
    <source>
        <dbReference type="EMBL" id="GAH59969.1"/>
    </source>
</evidence>
<feature type="non-terminal residue" evidence="2">
    <location>
        <position position="1"/>
    </location>
</feature>